<dbReference type="AlphaFoldDB" id="A0A6N9TGP0"/>
<dbReference type="SUPFAM" id="SSF51905">
    <property type="entry name" value="FAD/NAD(P)-binding domain"/>
    <property type="match status" value="1"/>
</dbReference>
<feature type="domain" description="FAD-binding" evidence="2">
    <location>
        <begin position="12"/>
        <end position="349"/>
    </location>
</feature>
<organism evidence="3 4">
    <name type="scientific">Jiella pacifica</name>
    <dbReference type="NCBI Taxonomy" id="2696469"/>
    <lineage>
        <taxon>Bacteria</taxon>
        <taxon>Pseudomonadati</taxon>
        <taxon>Pseudomonadota</taxon>
        <taxon>Alphaproteobacteria</taxon>
        <taxon>Hyphomicrobiales</taxon>
        <taxon>Aurantimonadaceae</taxon>
        <taxon>Jiella</taxon>
    </lineage>
</organism>
<dbReference type="PANTHER" id="PTHR46865:SF2">
    <property type="entry name" value="MONOOXYGENASE"/>
    <property type="match status" value="1"/>
</dbReference>
<dbReference type="PRINTS" id="PR00420">
    <property type="entry name" value="RNGMNOXGNASE"/>
</dbReference>
<accession>A0A6N9TGP0</accession>
<keyword evidence="1" id="KW-1133">Transmembrane helix</keyword>
<evidence type="ECO:0000259" key="2">
    <source>
        <dbReference type="Pfam" id="PF01494"/>
    </source>
</evidence>
<sequence>MSVRRNRNSRGSVLVVGASIAGPTVAYWLARYGFAVTVVERTAGVRSGGYPIDIRGTAVDVVERMGILPQVEAAHVHSRRTTFVDADGEVVGVVAMEDLTGSEAGRDIELPRGTLTDKLYALTCSESVSYRFNDTVETYAPCGAGVDVQFRSGERDRFDLIVGADGLHSRTRQLAFGPEKQFSHYLGHCFNLFSLPNELGLSSEAVIYSEPGRSAGAFAVGDSGTMSAFLNFATDEPPFGAHADLDEQRQRTERMFAGDGWIVPRLIEAMKTADDLYFDTVGQIRMPAWSCGRVGLVGDAAFAPSFLSGQGTSLALVGAYVLAGELASNDEPAEAFASYEGIVRPFAEANQALATKAGGSLLLPRTQQELDARNRTLESIASHRMPQALGDDPRKVHAMLQLPDYSRFGKRAS</sequence>
<comment type="caution">
    <text evidence="3">The sequence shown here is derived from an EMBL/GenBank/DDBJ whole genome shotgun (WGS) entry which is preliminary data.</text>
</comment>
<feature type="transmembrane region" description="Helical" evidence="1">
    <location>
        <begin position="12"/>
        <end position="30"/>
    </location>
</feature>
<gene>
    <name evidence="3" type="ORF">GTK09_26970</name>
</gene>
<reference evidence="3 4" key="1">
    <citation type="submission" date="2020-01" db="EMBL/GenBank/DDBJ databases">
        <title>Jiella pacifica sp. nov.</title>
        <authorList>
            <person name="Xue Z."/>
            <person name="Zhu S."/>
            <person name="Chen J."/>
            <person name="Yang J."/>
        </authorList>
    </citation>
    <scope>NUCLEOTIDE SEQUENCE [LARGE SCALE GENOMIC DNA]</scope>
    <source>
        <strain evidence="3 4">40Bstr34</strain>
    </source>
</reference>
<keyword evidence="4" id="KW-1185">Reference proteome</keyword>
<protein>
    <submittedName>
        <fullName evidence="3">FAD-dependent oxidoreductase</fullName>
    </submittedName>
</protein>
<dbReference type="InterPro" id="IPR036188">
    <property type="entry name" value="FAD/NAD-bd_sf"/>
</dbReference>
<dbReference type="Gene3D" id="3.30.9.10">
    <property type="entry name" value="D-Amino Acid Oxidase, subunit A, domain 2"/>
    <property type="match status" value="1"/>
</dbReference>
<dbReference type="PANTHER" id="PTHR46865">
    <property type="entry name" value="OXIDOREDUCTASE-RELATED"/>
    <property type="match status" value="1"/>
</dbReference>
<dbReference type="InterPro" id="IPR051704">
    <property type="entry name" value="FAD_aromatic-hydroxylase"/>
</dbReference>
<evidence type="ECO:0000313" key="3">
    <source>
        <dbReference type="EMBL" id="NDW08018.1"/>
    </source>
</evidence>
<proteinExistence type="predicted"/>
<dbReference type="RefSeq" id="WP_163466465.1">
    <property type="nucleotide sequence ID" value="NZ_JAAAMG010000055.1"/>
</dbReference>
<dbReference type="InterPro" id="IPR002938">
    <property type="entry name" value="FAD-bd"/>
</dbReference>
<dbReference type="Pfam" id="PF01494">
    <property type="entry name" value="FAD_binding_3"/>
    <property type="match status" value="1"/>
</dbReference>
<name>A0A6N9TGP0_9HYPH</name>
<dbReference type="GO" id="GO:0071949">
    <property type="term" value="F:FAD binding"/>
    <property type="evidence" value="ECO:0007669"/>
    <property type="project" value="InterPro"/>
</dbReference>
<dbReference type="Proteomes" id="UP000469011">
    <property type="component" value="Unassembled WGS sequence"/>
</dbReference>
<dbReference type="EMBL" id="JAAAMG010000055">
    <property type="protein sequence ID" value="NDW08018.1"/>
    <property type="molecule type" value="Genomic_DNA"/>
</dbReference>
<evidence type="ECO:0000256" key="1">
    <source>
        <dbReference type="SAM" id="Phobius"/>
    </source>
</evidence>
<evidence type="ECO:0000313" key="4">
    <source>
        <dbReference type="Proteomes" id="UP000469011"/>
    </source>
</evidence>
<dbReference type="Gene3D" id="3.50.50.60">
    <property type="entry name" value="FAD/NAD(P)-binding domain"/>
    <property type="match status" value="1"/>
</dbReference>
<keyword evidence="1" id="KW-0812">Transmembrane</keyword>
<keyword evidence="1" id="KW-0472">Membrane</keyword>